<dbReference type="AlphaFoldDB" id="X0XWT3"/>
<proteinExistence type="predicted"/>
<feature type="non-terminal residue" evidence="1">
    <location>
        <position position="238"/>
    </location>
</feature>
<dbReference type="EMBL" id="BARS01050370">
    <property type="protein sequence ID" value="GAG47834.1"/>
    <property type="molecule type" value="Genomic_DNA"/>
</dbReference>
<name>X0XWT3_9ZZZZ</name>
<dbReference type="Gene3D" id="1.50.10.20">
    <property type="match status" value="1"/>
</dbReference>
<gene>
    <name evidence="1" type="ORF">S01H1_75210</name>
</gene>
<evidence type="ECO:0008006" key="2">
    <source>
        <dbReference type="Google" id="ProtNLM"/>
    </source>
</evidence>
<organism evidence="1">
    <name type="scientific">marine sediment metagenome</name>
    <dbReference type="NCBI Taxonomy" id="412755"/>
    <lineage>
        <taxon>unclassified sequences</taxon>
        <taxon>metagenomes</taxon>
        <taxon>ecological metagenomes</taxon>
    </lineage>
</organism>
<reference evidence="1" key="1">
    <citation type="journal article" date="2014" name="Front. Microbiol.">
        <title>High frequency of phylogenetically diverse reductive dehalogenase-homologous genes in deep subseafloor sedimentary metagenomes.</title>
        <authorList>
            <person name="Kawai M."/>
            <person name="Futagami T."/>
            <person name="Toyoda A."/>
            <person name="Takaki Y."/>
            <person name="Nishi S."/>
            <person name="Hori S."/>
            <person name="Arai W."/>
            <person name="Tsubouchi T."/>
            <person name="Morono Y."/>
            <person name="Uchiyama I."/>
            <person name="Ito T."/>
            <person name="Fujiyama A."/>
            <person name="Inagaki F."/>
            <person name="Takami H."/>
        </authorList>
    </citation>
    <scope>NUCLEOTIDE SEQUENCE</scope>
    <source>
        <strain evidence="1">Expedition CK06-06</strain>
    </source>
</reference>
<comment type="caution">
    <text evidence="1">The sequence shown here is derived from an EMBL/GenBank/DDBJ whole genome shotgun (WGS) entry which is preliminary data.</text>
</comment>
<dbReference type="SUPFAM" id="SSF81853">
    <property type="entry name" value="Family 10 polysaccharide lyase"/>
    <property type="match status" value="1"/>
</dbReference>
<dbReference type="CDD" id="cd00688">
    <property type="entry name" value="ISOPREN_C2_like"/>
    <property type="match status" value="1"/>
</dbReference>
<evidence type="ECO:0000313" key="1">
    <source>
        <dbReference type="EMBL" id="GAG47834.1"/>
    </source>
</evidence>
<protein>
    <recommendedName>
        <fullName evidence="2">Squalene cyclase C-terminal domain-containing protein</fullName>
    </recommendedName>
</protein>
<sequence length="238" mass="26446">MEPAWVRVLSVNPIPSILSREPAGVQLRLLDLLAADGDEKLEAIRRQLRWSASSSPQAARILKRQSENGTWPVETSGQPEGVVKQLVLVGMLENLHALADLGGHRSWPGVGRGLRAMLSFQHEDGRFPLPYHHHACIGRLLIALGLGRNPAVHRAAHWILERQREDGGWLHPQMAGRGLHPPSCIWTTAEVLAFIARYPTLRVKERLQKAGEFLLAHALQSNTTTLLPDTSAWDVLEE</sequence>
<accession>X0XWT3</accession>